<proteinExistence type="predicted"/>
<dbReference type="OrthoDB" id="2684236at2759"/>
<keyword evidence="2" id="KW-1185">Reference proteome</keyword>
<name>A0A0C3QP42_9AGAM</name>
<dbReference type="EMBL" id="KN822977">
    <property type="protein sequence ID" value="KIO29966.1"/>
    <property type="molecule type" value="Genomic_DNA"/>
</dbReference>
<sequence length="335" mass="36857">MTVSVLPASPAFNVFSLITCEDVKAHLALLRDFHDIRKGASDDTWQKRVADSVTKFQTWARQVQPIENPPISVDLDILMVWHTYLLNPVKYQHDVARLYPGLLQLDFADVVLRMARGSLTPQAGSQANQTAPPPKASATAELSDLEAAVQRQASFIDKVARLGWGDKATDEFLTNCIHRYGCFLDLMKTGTVHSLVPTLLIDLAWHTHQLRGSRYCKEAKELLGHVLNHDDSIPETQLSRSFDETNAAWQARFGTTYLAKRSFAVPGDTTDVDGSSACGGGCNGECGSCGTVKRGSCSPGECGECESRLSETLLGAAGCGGWLQWRVWFLWYTCM</sequence>
<dbReference type="AlphaFoldDB" id="A0A0C3QP42"/>
<dbReference type="InterPro" id="IPR009836">
    <property type="entry name" value="GRDP-like"/>
</dbReference>
<dbReference type="HOGENOM" id="CLU_834691_0_0_1"/>
<evidence type="ECO:0000313" key="1">
    <source>
        <dbReference type="EMBL" id="KIO29966.1"/>
    </source>
</evidence>
<dbReference type="PANTHER" id="PTHR34365">
    <property type="entry name" value="ENOLASE (DUF1399)"/>
    <property type="match status" value="1"/>
</dbReference>
<evidence type="ECO:0000313" key="2">
    <source>
        <dbReference type="Proteomes" id="UP000054248"/>
    </source>
</evidence>
<organism evidence="1 2">
    <name type="scientific">Tulasnella calospora MUT 4182</name>
    <dbReference type="NCBI Taxonomy" id="1051891"/>
    <lineage>
        <taxon>Eukaryota</taxon>
        <taxon>Fungi</taxon>
        <taxon>Dikarya</taxon>
        <taxon>Basidiomycota</taxon>
        <taxon>Agaricomycotina</taxon>
        <taxon>Agaricomycetes</taxon>
        <taxon>Cantharellales</taxon>
        <taxon>Tulasnellaceae</taxon>
        <taxon>Tulasnella</taxon>
    </lineage>
</organism>
<feature type="non-terminal residue" evidence="1">
    <location>
        <position position="335"/>
    </location>
</feature>
<reference evidence="2" key="2">
    <citation type="submission" date="2015-01" db="EMBL/GenBank/DDBJ databases">
        <title>Evolutionary Origins and Diversification of the Mycorrhizal Mutualists.</title>
        <authorList>
            <consortium name="DOE Joint Genome Institute"/>
            <consortium name="Mycorrhizal Genomics Consortium"/>
            <person name="Kohler A."/>
            <person name="Kuo A."/>
            <person name="Nagy L.G."/>
            <person name="Floudas D."/>
            <person name="Copeland A."/>
            <person name="Barry K.W."/>
            <person name="Cichocki N."/>
            <person name="Veneault-Fourrey C."/>
            <person name="LaButti K."/>
            <person name="Lindquist E.A."/>
            <person name="Lipzen A."/>
            <person name="Lundell T."/>
            <person name="Morin E."/>
            <person name="Murat C."/>
            <person name="Riley R."/>
            <person name="Ohm R."/>
            <person name="Sun H."/>
            <person name="Tunlid A."/>
            <person name="Henrissat B."/>
            <person name="Grigoriev I.V."/>
            <person name="Hibbett D.S."/>
            <person name="Martin F."/>
        </authorList>
    </citation>
    <scope>NUCLEOTIDE SEQUENCE [LARGE SCALE GENOMIC DNA]</scope>
    <source>
        <strain evidence="2">MUT 4182</strain>
    </source>
</reference>
<dbReference type="PANTHER" id="PTHR34365:SF7">
    <property type="entry name" value="GLYCINE-RICH DOMAIN-CONTAINING PROTEIN 1"/>
    <property type="match status" value="1"/>
</dbReference>
<gene>
    <name evidence="1" type="ORF">M407DRAFT_242464</name>
</gene>
<dbReference type="Pfam" id="PF07173">
    <property type="entry name" value="GRDP-like"/>
    <property type="match status" value="1"/>
</dbReference>
<dbReference type="STRING" id="1051891.A0A0C3QP42"/>
<protein>
    <submittedName>
        <fullName evidence="1">Uncharacterized protein</fullName>
    </submittedName>
</protein>
<dbReference type="Proteomes" id="UP000054248">
    <property type="component" value="Unassembled WGS sequence"/>
</dbReference>
<reference evidence="1 2" key="1">
    <citation type="submission" date="2014-04" db="EMBL/GenBank/DDBJ databases">
        <authorList>
            <consortium name="DOE Joint Genome Institute"/>
            <person name="Kuo A."/>
            <person name="Girlanda M."/>
            <person name="Perotto S."/>
            <person name="Kohler A."/>
            <person name="Nagy L.G."/>
            <person name="Floudas D."/>
            <person name="Copeland A."/>
            <person name="Barry K.W."/>
            <person name="Cichocki N."/>
            <person name="Veneault-Fourrey C."/>
            <person name="LaButti K."/>
            <person name="Lindquist E.A."/>
            <person name="Lipzen A."/>
            <person name="Lundell T."/>
            <person name="Morin E."/>
            <person name="Murat C."/>
            <person name="Sun H."/>
            <person name="Tunlid A."/>
            <person name="Henrissat B."/>
            <person name="Grigoriev I.V."/>
            <person name="Hibbett D.S."/>
            <person name="Martin F."/>
            <person name="Nordberg H.P."/>
            <person name="Cantor M.N."/>
            <person name="Hua S.X."/>
        </authorList>
    </citation>
    <scope>NUCLEOTIDE SEQUENCE [LARGE SCALE GENOMIC DNA]</scope>
    <source>
        <strain evidence="1 2">MUT 4182</strain>
    </source>
</reference>
<accession>A0A0C3QP42</accession>